<evidence type="ECO:0000313" key="1">
    <source>
        <dbReference type="EMBL" id="KKN92419.1"/>
    </source>
</evidence>
<sequence length="100" mass="10241">MSLGQTAARRTDSQYAASGTMTVATGAPVKVYCVELAADISNATVFTIYDGDGTTVRGKVHLAANTSLSWGCCHIADKGIAVNSDKAAASCTVFHDSPGN</sequence>
<accession>A0A0F9ULB1</accession>
<gene>
    <name evidence="1" type="ORF">LCGC14_0209100</name>
</gene>
<dbReference type="EMBL" id="LAZR01000095">
    <property type="protein sequence ID" value="KKN92419.1"/>
    <property type="molecule type" value="Genomic_DNA"/>
</dbReference>
<name>A0A0F9ULB1_9ZZZZ</name>
<comment type="caution">
    <text evidence="1">The sequence shown here is derived from an EMBL/GenBank/DDBJ whole genome shotgun (WGS) entry which is preliminary data.</text>
</comment>
<protein>
    <submittedName>
        <fullName evidence="1">Uncharacterized protein</fullName>
    </submittedName>
</protein>
<proteinExistence type="predicted"/>
<dbReference type="AlphaFoldDB" id="A0A0F9ULB1"/>
<reference evidence="1" key="1">
    <citation type="journal article" date="2015" name="Nature">
        <title>Complex archaea that bridge the gap between prokaryotes and eukaryotes.</title>
        <authorList>
            <person name="Spang A."/>
            <person name="Saw J.H."/>
            <person name="Jorgensen S.L."/>
            <person name="Zaremba-Niedzwiedzka K."/>
            <person name="Martijn J."/>
            <person name="Lind A.E."/>
            <person name="van Eijk R."/>
            <person name="Schleper C."/>
            <person name="Guy L."/>
            <person name="Ettema T.J."/>
        </authorList>
    </citation>
    <scope>NUCLEOTIDE SEQUENCE</scope>
</reference>
<organism evidence="1">
    <name type="scientific">marine sediment metagenome</name>
    <dbReference type="NCBI Taxonomy" id="412755"/>
    <lineage>
        <taxon>unclassified sequences</taxon>
        <taxon>metagenomes</taxon>
        <taxon>ecological metagenomes</taxon>
    </lineage>
</organism>